<comment type="similarity">
    <text evidence="3">Belongs to the CPSF1 family.</text>
</comment>
<dbReference type="InterPro" id="IPR050358">
    <property type="entry name" value="RSE1/DDB1/CFT1"/>
</dbReference>
<dbReference type="Gene3D" id="2.130.10.10">
    <property type="entry name" value="YVTN repeat-like/Quinoprotein amine dehydrogenase"/>
    <property type="match status" value="3"/>
</dbReference>
<dbReference type="OrthoDB" id="6109at2759"/>
<feature type="domain" description="RSE1/DDB1/CPSF1 second beta-propeller" evidence="8">
    <location>
        <begin position="505"/>
        <end position="939"/>
    </location>
</feature>
<proteinExistence type="inferred from homology"/>
<dbReference type="FunFam" id="1.10.150.910:FF:000005">
    <property type="entry name" value="Cleavage and polyadenylation specific factor 1"/>
    <property type="match status" value="1"/>
</dbReference>
<dbReference type="FunFam" id="2.130.10.10:FF:000118">
    <property type="entry name" value="Cleavage and polyadenylation specificity factor subunit 1"/>
    <property type="match status" value="1"/>
</dbReference>
<dbReference type="PANTHER" id="PTHR10644">
    <property type="entry name" value="DNA REPAIR/RNA PROCESSING CPSF FAMILY"/>
    <property type="match status" value="1"/>
</dbReference>
<dbReference type="InterPro" id="IPR058543">
    <property type="entry name" value="Beta-prop_RSE1/DDB1/CPSF1_2nd"/>
</dbReference>
<evidence type="ECO:0000256" key="4">
    <source>
        <dbReference type="ARBA" id="ARBA00068483"/>
    </source>
</evidence>
<comment type="subcellular location">
    <subcellularLocation>
        <location evidence="1">Nucleus</location>
    </subcellularLocation>
</comment>
<dbReference type="GO" id="GO:0003676">
    <property type="term" value="F:nucleic acid binding"/>
    <property type="evidence" value="ECO:0007669"/>
    <property type="project" value="InterPro"/>
</dbReference>
<keyword evidence="2" id="KW-0539">Nucleus</keyword>
<dbReference type="InterPro" id="IPR018846">
    <property type="entry name" value="Beta-prop_RSE1/DDB1/CPSF1_1st"/>
</dbReference>
<evidence type="ECO:0000259" key="7">
    <source>
        <dbReference type="Pfam" id="PF10433"/>
    </source>
</evidence>
<dbReference type="Pfam" id="PF03178">
    <property type="entry name" value="CPSF_A"/>
    <property type="match status" value="1"/>
</dbReference>
<feature type="domain" description="RSE1/DDB1/CPSF1 first beta-propeller" evidence="7">
    <location>
        <begin position="13"/>
        <end position="396"/>
    </location>
</feature>
<sequence length="1362" mass="152831">MHSNRQVKPPTGVENAIYCNFISKDEKNLIVTKATELTVYRILRNPEVPLAKITESNGEEKRKEKLEQVATYQLACRVVAIQAAPLASLGRDALLMAFADAKMSVIEYDASTHELKTLSMHHFEEEELKNGYLTNPHLPMIQVDPDFRCAVMLIYGTSLVVLPFKRETMGDDSDAPVHYSSRPSYLIKLKETDELLANIIDFQFLHGYYEPTLVILHEPVRTWPGRVAVRHDTCRIVALSLNISQKVHPVIWSQSSLPYDSLQVLAVPKPIGGIIIFAVNSLIYLNQSIPPYGVSLNSITDWSTTFPLKKQENVNLTLDCCKAAFISNENLVISLKGGEIYVLTLLVDGMRSMRGFDLSKAASSVLPTCVCAIEDKFYFLGSRLGNSLLLKYTKKAGDDTNGSAKVEPPAKKLKSDDKIDFLEDPEELAVYGKEVETSGNQISAYSFEVCDSLLNVGPCGNMVMGEPPLLSEEFHSNLDPDLEIVTTSGYGKNGALSVIQQTIRPQVVTTFQLPGCLDMWTVYGPSKKEGSTKVDGELTNPHAFLILSKEDTSMILRTGQEIAEVDESGFSTQASTVFAGNLGNNDHIVQVSPMGVRLLKGVKQLQHIPLDIGSPIVSCSAADPYLVIMSQQGDLILLTLTSEKQGKGHRLSIQKPQVNQSSRIIAITAYKDVSGMFATSSKSQSKMATTTGSNKGQKDDTSEKENKQSTVDDEDELLYGPTEPKLMAETMKESTREQAPETDAQRQTEPTHWCAVCRENGVLEILKLPDFAPVFLVRSFSMAHRLLVDSVVITTSSAEQQQQSHEMLPVVKEILLVGMGSKKSRPYLMCTEGDHLKVRFKKVSHDILMREKKKRAKKGTKMETDELTERSYRIKRLRPFNDVSSYSGVFVCGRYPCWLMMTSRGALREHSMTIDGPVTCFAAFHNVNCPRGFLYFNKMADLRVSVLPTHLTYDAPWPVRKVPMRCTPHFIQYHAESKTYAVVTSTLEPCTNIVRFNGDERELEEVERDDRFVFSTKDKFLLQLYSPINWDVIPNTKTEFDISQHVTCLKIVTLNIEGNMRSLLGIGTGQIYSEDHITKGKVYLWTVKDEALVGLAFIDTQLYINNAISIKHFVLISDIHKSVFLYSIRRNTELWRCIEYVDNPSAGRGNSLSLRRNKIEKSKLIDMFKVYDAKPLEVYSCEFLVDDSQLGFLASDADKNLIILHYQAEARESYGGTRLLRRGDINIDSHINSFVRIRCKVVDMATGLSIGGQFEKRQIAFFSTLDGALGYLIPMSEKTYRRFLMLQNTLTTSIAHVAGLNPRASRHLQQGQKTLSNPHRNIIDGDLIWRYTTLSITERNELAKRIGTNADQILDDLMDIER</sequence>
<evidence type="ECO:0000313" key="9">
    <source>
        <dbReference type="EMBL" id="PIK63040.1"/>
    </source>
</evidence>
<reference evidence="9 10" key="1">
    <citation type="journal article" date="2017" name="PLoS Biol.">
        <title>The sea cucumber genome provides insights into morphological evolution and visceral regeneration.</title>
        <authorList>
            <person name="Zhang X."/>
            <person name="Sun L."/>
            <person name="Yuan J."/>
            <person name="Sun Y."/>
            <person name="Gao Y."/>
            <person name="Zhang L."/>
            <person name="Li S."/>
            <person name="Dai H."/>
            <person name="Hamel J.F."/>
            <person name="Liu C."/>
            <person name="Yu Y."/>
            <person name="Liu S."/>
            <person name="Lin W."/>
            <person name="Guo K."/>
            <person name="Jin S."/>
            <person name="Xu P."/>
            <person name="Storey K.B."/>
            <person name="Huan P."/>
            <person name="Zhang T."/>
            <person name="Zhou Y."/>
            <person name="Zhang J."/>
            <person name="Lin C."/>
            <person name="Li X."/>
            <person name="Xing L."/>
            <person name="Huo D."/>
            <person name="Sun M."/>
            <person name="Wang L."/>
            <person name="Mercier A."/>
            <person name="Li F."/>
            <person name="Yang H."/>
            <person name="Xiang J."/>
        </authorList>
    </citation>
    <scope>NUCLEOTIDE SEQUENCE [LARGE SCALE GENOMIC DNA]</scope>
    <source>
        <strain evidence="9">Shaxun</strain>
        <tissue evidence="9">Muscle</tissue>
    </source>
</reference>
<comment type="caution">
    <text evidence="9">The sequence shown here is derived from an EMBL/GenBank/DDBJ whole genome shotgun (WGS) entry which is preliminary data.</text>
</comment>
<feature type="compositionally biased region" description="Polar residues" evidence="5">
    <location>
        <begin position="680"/>
        <end position="695"/>
    </location>
</feature>
<dbReference type="STRING" id="307972.A0A2G8LSA5"/>
<dbReference type="InterPro" id="IPR004871">
    <property type="entry name" value="RSE1/DDB1/CPSF1_C"/>
</dbReference>
<evidence type="ECO:0000259" key="8">
    <source>
        <dbReference type="Pfam" id="PF23726"/>
    </source>
</evidence>
<dbReference type="Proteomes" id="UP000230750">
    <property type="component" value="Unassembled WGS sequence"/>
</dbReference>
<feature type="domain" description="RSE1/DDB1/CPSF1 C-terminal" evidence="6">
    <location>
        <begin position="1172"/>
        <end position="1332"/>
    </location>
</feature>
<accession>A0A2G8LSA5</accession>
<dbReference type="Gene3D" id="1.10.150.910">
    <property type="match status" value="1"/>
</dbReference>
<evidence type="ECO:0000256" key="1">
    <source>
        <dbReference type="ARBA" id="ARBA00004123"/>
    </source>
</evidence>
<evidence type="ECO:0000256" key="2">
    <source>
        <dbReference type="ARBA" id="ARBA00023242"/>
    </source>
</evidence>
<dbReference type="InterPro" id="IPR015943">
    <property type="entry name" value="WD40/YVTN_repeat-like_dom_sf"/>
</dbReference>
<protein>
    <recommendedName>
        <fullName evidence="4">Cleavage and polyadenylation specificity factor subunit 1</fullName>
    </recommendedName>
</protein>
<dbReference type="Pfam" id="PF10433">
    <property type="entry name" value="Beta-prop_RSE1_1st"/>
    <property type="match status" value="1"/>
</dbReference>
<feature type="compositionally biased region" description="Basic and acidic residues" evidence="5">
    <location>
        <begin position="696"/>
        <end position="707"/>
    </location>
</feature>
<feature type="region of interest" description="Disordered" evidence="5">
    <location>
        <begin position="680"/>
        <end position="724"/>
    </location>
</feature>
<dbReference type="Pfam" id="PF23726">
    <property type="entry name" value="Beta-prop_RSE1_2nd"/>
    <property type="match status" value="1"/>
</dbReference>
<gene>
    <name evidence="9" type="ORF">BSL78_00047</name>
</gene>
<evidence type="ECO:0000259" key="6">
    <source>
        <dbReference type="Pfam" id="PF03178"/>
    </source>
</evidence>
<evidence type="ECO:0000313" key="10">
    <source>
        <dbReference type="Proteomes" id="UP000230750"/>
    </source>
</evidence>
<evidence type="ECO:0000256" key="3">
    <source>
        <dbReference type="ARBA" id="ARBA00038446"/>
    </source>
</evidence>
<keyword evidence="10" id="KW-1185">Reference proteome</keyword>
<dbReference type="GO" id="GO:0005634">
    <property type="term" value="C:nucleus"/>
    <property type="evidence" value="ECO:0007669"/>
    <property type="project" value="UniProtKB-SubCell"/>
</dbReference>
<organism evidence="9 10">
    <name type="scientific">Stichopus japonicus</name>
    <name type="common">Sea cucumber</name>
    <dbReference type="NCBI Taxonomy" id="307972"/>
    <lineage>
        <taxon>Eukaryota</taxon>
        <taxon>Metazoa</taxon>
        <taxon>Echinodermata</taxon>
        <taxon>Eleutherozoa</taxon>
        <taxon>Echinozoa</taxon>
        <taxon>Holothuroidea</taxon>
        <taxon>Aspidochirotacea</taxon>
        <taxon>Aspidochirotida</taxon>
        <taxon>Stichopodidae</taxon>
        <taxon>Apostichopus</taxon>
    </lineage>
</organism>
<dbReference type="EMBL" id="MRZV01000001">
    <property type="protein sequence ID" value="PIK63040.1"/>
    <property type="molecule type" value="Genomic_DNA"/>
</dbReference>
<name>A0A2G8LSA5_STIJA</name>
<dbReference type="GO" id="GO:0031123">
    <property type="term" value="P:RNA 3'-end processing"/>
    <property type="evidence" value="ECO:0007669"/>
    <property type="project" value="UniProtKB-ARBA"/>
</dbReference>
<evidence type="ECO:0000256" key="5">
    <source>
        <dbReference type="SAM" id="MobiDB-lite"/>
    </source>
</evidence>